<keyword evidence="5" id="KW-0808">Transferase</keyword>
<evidence type="ECO:0000256" key="7">
    <source>
        <dbReference type="ARBA" id="ARBA00022777"/>
    </source>
</evidence>
<evidence type="ECO:0000259" key="13">
    <source>
        <dbReference type="PROSITE" id="PS50885"/>
    </source>
</evidence>
<dbReference type="InterPro" id="IPR005467">
    <property type="entry name" value="His_kinase_dom"/>
</dbReference>
<gene>
    <name evidence="14" type="ORF">HHL11_05470</name>
</gene>
<proteinExistence type="predicted"/>
<dbReference type="Pfam" id="PF00512">
    <property type="entry name" value="HisKA"/>
    <property type="match status" value="1"/>
</dbReference>
<keyword evidence="6 11" id="KW-0812">Transmembrane</keyword>
<dbReference type="PROSITE" id="PS50109">
    <property type="entry name" value="HIS_KIN"/>
    <property type="match status" value="1"/>
</dbReference>
<dbReference type="InterPro" id="IPR050428">
    <property type="entry name" value="TCS_sensor_his_kinase"/>
</dbReference>
<dbReference type="Pfam" id="PF08521">
    <property type="entry name" value="2CSK_N"/>
    <property type="match status" value="1"/>
</dbReference>
<dbReference type="SUPFAM" id="SSF47384">
    <property type="entry name" value="Homodimeric domain of signal transducing histidine kinase"/>
    <property type="match status" value="1"/>
</dbReference>
<dbReference type="GO" id="GO:0000155">
    <property type="term" value="F:phosphorelay sensor kinase activity"/>
    <property type="evidence" value="ECO:0007669"/>
    <property type="project" value="InterPro"/>
</dbReference>
<dbReference type="InterPro" id="IPR036890">
    <property type="entry name" value="HATPase_C_sf"/>
</dbReference>
<dbReference type="PROSITE" id="PS50885">
    <property type="entry name" value="HAMP"/>
    <property type="match status" value="1"/>
</dbReference>
<evidence type="ECO:0000256" key="5">
    <source>
        <dbReference type="ARBA" id="ARBA00022679"/>
    </source>
</evidence>
<dbReference type="PANTHER" id="PTHR45436:SF1">
    <property type="entry name" value="SENSOR PROTEIN QSEC"/>
    <property type="match status" value="1"/>
</dbReference>
<keyword evidence="4" id="KW-0597">Phosphoprotein</keyword>
<evidence type="ECO:0000259" key="12">
    <source>
        <dbReference type="PROSITE" id="PS50109"/>
    </source>
</evidence>
<keyword evidence="9" id="KW-0902">Two-component regulatory system</keyword>
<comment type="subcellular location">
    <subcellularLocation>
        <location evidence="2">Membrane</location>
    </subcellularLocation>
</comment>
<evidence type="ECO:0000256" key="9">
    <source>
        <dbReference type="ARBA" id="ARBA00023012"/>
    </source>
</evidence>
<evidence type="ECO:0000256" key="11">
    <source>
        <dbReference type="SAM" id="Phobius"/>
    </source>
</evidence>
<keyword evidence="7 14" id="KW-0418">Kinase</keyword>
<keyword evidence="8 11" id="KW-1133">Transmembrane helix</keyword>
<evidence type="ECO:0000256" key="6">
    <source>
        <dbReference type="ARBA" id="ARBA00022692"/>
    </source>
</evidence>
<dbReference type="PRINTS" id="PR00344">
    <property type="entry name" value="BCTRLSENSOR"/>
</dbReference>
<reference evidence="14 15" key="1">
    <citation type="submission" date="2020-04" db="EMBL/GenBank/DDBJ databases">
        <title>Ramlibacter sp. G-1-2-2 isolated from soil.</title>
        <authorList>
            <person name="Dahal R.H."/>
        </authorList>
    </citation>
    <scope>NUCLEOTIDE SEQUENCE [LARGE SCALE GENOMIC DNA]</scope>
    <source>
        <strain evidence="14 15">G-1-2-2</strain>
    </source>
</reference>
<dbReference type="SUPFAM" id="SSF55874">
    <property type="entry name" value="ATPase domain of HSP90 chaperone/DNA topoisomerase II/histidine kinase"/>
    <property type="match status" value="1"/>
</dbReference>
<dbReference type="Gene3D" id="3.30.565.10">
    <property type="entry name" value="Histidine kinase-like ATPase, C-terminal domain"/>
    <property type="match status" value="1"/>
</dbReference>
<evidence type="ECO:0000313" key="15">
    <source>
        <dbReference type="Proteomes" id="UP000541185"/>
    </source>
</evidence>
<evidence type="ECO:0000256" key="4">
    <source>
        <dbReference type="ARBA" id="ARBA00022553"/>
    </source>
</evidence>
<feature type="transmembrane region" description="Helical" evidence="11">
    <location>
        <begin position="165"/>
        <end position="183"/>
    </location>
</feature>
<dbReference type="InterPro" id="IPR003660">
    <property type="entry name" value="HAMP_dom"/>
</dbReference>
<evidence type="ECO:0000256" key="10">
    <source>
        <dbReference type="ARBA" id="ARBA00023136"/>
    </source>
</evidence>
<dbReference type="SMART" id="SM00388">
    <property type="entry name" value="HisKA"/>
    <property type="match status" value="1"/>
</dbReference>
<dbReference type="EMBL" id="JABBFX010000001">
    <property type="protein sequence ID" value="NML43190.1"/>
    <property type="molecule type" value="Genomic_DNA"/>
</dbReference>
<sequence length="457" mass="48954">MAAGSLRAKLLLWLLLPLTVVSALDGCLAYRSSQDTALLMQERLLLGAARVIGEQVRLEDGVVQVVIPPAALEMFASPSLDRVYYRASGADGRLLSGSAELPLPARLPAAEDAVFFDAAVEGRPVRVVAFAQPVFAGQEAAVQIEVAQTGEGREQFARQLWGATLARQLALLLLVAVMLWLGLRHATAPILRLRDRVLARSPGGVEPIGLARVPTELQPLVDAVNDYAERLDRHMDAHSRFIANASHQLRTPLTLLNTQVVYALRNAQPAARQEALEAIHASVQHGIHAVQQLLAFTRAEAAGTQSERVPVNLAAVAHEVLETMALSAQQRGIDLGWQGSAGAALVQGNARLLAELVANLVDNALRYTPRGGIVNVSVEPHEGGIALQVEDNGPGVPEAQRERVFERFYRLHDSDSEGSGLGLAIVREIVRSHDAHIALETASGGRGLLVRVAFAAS</sequence>
<dbReference type="RefSeq" id="WP_169417414.1">
    <property type="nucleotide sequence ID" value="NZ_JABBFX010000001.1"/>
</dbReference>
<dbReference type="InterPro" id="IPR003594">
    <property type="entry name" value="HATPase_dom"/>
</dbReference>
<dbReference type="CDD" id="cd00082">
    <property type="entry name" value="HisKA"/>
    <property type="match status" value="1"/>
</dbReference>
<dbReference type="InterPro" id="IPR013727">
    <property type="entry name" value="2CSK_N"/>
</dbReference>
<evidence type="ECO:0000313" key="14">
    <source>
        <dbReference type="EMBL" id="NML43190.1"/>
    </source>
</evidence>
<dbReference type="CDD" id="cd00075">
    <property type="entry name" value="HATPase"/>
    <property type="match status" value="1"/>
</dbReference>
<dbReference type="AlphaFoldDB" id="A0A848H231"/>
<comment type="caution">
    <text evidence="14">The sequence shown here is derived from an EMBL/GenBank/DDBJ whole genome shotgun (WGS) entry which is preliminary data.</text>
</comment>
<feature type="domain" description="Histidine kinase" evidence="12">
    <location>
        <begin position="244"/>
        <end position="457"/>
    </location>
</feature>
<keyword evidence="15" id="KW-1185">Reference proteome</keyword>
<dbReference type="EC" id="2.7.13.3" evidence="3"/>
<evidence type="ECO:0000256" key="8">
    <source>
        <dbReference type="ARBA" id="ARBA00022989"/>
    </source>
</evidence>
<dbReference type="SMART" id="SM00387">
    <property type="entry name" value="HATPase_c"/>
    <property type="match status" value="1"/>
</dbReference>
<dbReference type="Gene3D" id="1.10.287.130">
    <property type="match status" value="1"/>
</dbReference>
<dbReference type="PANTHER" id="PTHR45436">
    <property type="entry name" value="SENSOR HISTIDINE KINASE YKOH"/>
    <property type="match status" value="1"/>
</dbReference>
<dbReference type="InterPro" id="IPR003661">
    <property type="entry name" value="HisK_dim/P_dom"/>
</dbReference>
<evidence type="ECO:0000256" key="1">
    <source>
        <dbReference type="ARBA" id="ARBA00000085"/>
    </source>
</evidence>
<keyword evidence="10 11" id="KW-0472">Membrane</keyword>
<dbReference type="GO" id="GO:0005886">
    <property type="term" value="C:plasma membrane"/>
    <property type="evidence" value="ECO:0007669"/>
    <property type="project" value="TreeGrafter"/>
</dbReference>
<protein>
    <recommendedName>
        <fullName evidence="3">histidine kinase</fullName>
        <ecNumber evidence="3">2.7.13.3</ecNumber>
    </recommendedName>
</protein>
<comment type="catalytic activity">
    <reaction evidence="1">
        <text>ATP + protein L-histidine = ADP + protein N-phospho-L-histidine.</text>
        <dbReference type="EC" id="2.7.13.3"/>
    </reaction>
</comment>
<dbReference type="InterPro" id="IPR004358">
    <property type="entry name" value="Sig_transdc_His_kin-like_C"/>
</dbReference>
<dbReference type="Proteomes" id="UP000541185">
    <property type="component" value="Unassembled WGS sequence"/>
</dbReference>
<accession>A0A848H231</accession>
<dbReference type="Pfam" id="PF02518">
    <property type="entry name" value="HATPase_c"/>
    <property type="match status" value="1"/>
</dbReference>
<evidence type="ECO:0000256" key="3">
    <source>
        <dbReference type="ARBA" id="ARBA00012438"/>
    </source>
</evidence>
<organism evidence="14 15">
    <name type="scientific">Ramlibacter agri</name>
    <dbReference type="NCBI Taxonomy" id="2728837"/>
    <lineage>
        <taxon>Bacteria</taxon>
        <taxon>Pseudomonadati</taxon>
        <taxon>Pseudomonadota</taxon>
        <taxon>Betaproteobacteria</taxon>
        <taxon>Burkholderiales</taxon>
        <taxon>Comamonadaceae</taxon>
        <taxon>Ramlibacter</taxon>
    </lineage>
</organism>
<dbReference type="InterPro" id="IPR036097">
    <property type="entry name" value="HisK_dim/P_sf"/>
</dbReference>
<name>A0A848H231_9BURK</name>
<feature type="domain" description="HAMP" evidence="13">
    <location>
        <begin position="184"/>
        <end position="236"/>
    </location>
</feature>
<evidence type="ECO:0000256" key="2">
    <source>
        <dbReference type="ARBA" id="ARBA00004370"/>
    </source>
</evidence>